<dbReference type="RefSeq" id="WP_188982162.1">
    <property type="nucleotide sequence ID" value="NZ_BMPO01000002.1"/>
</dbReference>
<gene>
    <name evidence="1" type="ORF">GCM10009304_11270</name>
</gene>
<reference evidence="1" key="2">
    <citation type="submission" date="2020-09" db="EMBL/GenBank/DDBJ databases">
        <authorList>
            <person name="Sun Q."/>
            <person name="Ohkuma M."/>
        </authorList>
    </citation>
    <scope>NUCLEOTIDE SEQUENCE</scope>
    <source>
        <strain evidence="1">JCM 30078</strain>
    </source>
</reference>
<proteinExistence type="predicted"/>
<evidence type="ECO:0000313" key="2">
    <source>
        <dbReference type="Proteomes" id="UP000635983"/>
    </source>
</evidence>
<organism evidence="1 2">
    <name type="scientific">Pseudomonas matsuisoli</name>
    <dbReference type="NCBI Taxonomy" id="1515666"/>
    <lineage>
        <taxon>Bacteria</taxon>
        <taxon>Pseudomonadati</taxon>
        <taxon>Pseudomonadota</taxon>
        <taxon>Gammaproteobacteria</taxon>
        <taxon>Pseudomonadales</taxon>
        <taxon>Pseudomonadaceae</taxon>
        <taxon>Pseudomonas</taxon>
    </lineage>
</organism>
<keyword evidence="2" id="KW-1185">Reference proteome</keyword>
<protein>
    <submittedName>
        <fullName evidence="1">Uncharacterized protein</fullName>
    </submittedName>
</protein>
<sequence length="76" mass="8649">MKTSPAIPYDYATWRHCITVECGLALTPAFIEKRLAILTNPKEYETERFTELYGAAHLRSVLDWYRQAAAEASPSN</sequence>
<evidence type="ECO:0000313" key="1">
    <source>
        <dbReference type="EMBL" id="GGJ87074.1"/>
    </source>
</evidence>
<dbReference type="EMBL" id="BMPO01000002">
    <property type="protein sequence ID" value="GGJ87074.1"/>
    <property type="molecule type" value="Genomic_DNA"/>
</dbReference>
<dbReference type="AlphaFoldDB" id="A0A917PPT6"/>
<accession>A0A917PPT6</accession>
<reference evidence="1" key="1">
    <citation type="journal article" date="2014" name="Int. J. Syst. Evol. Microbiol.">
        <title>Complete genome sequence of Corynebacterium casei LMG S-19264T (=DSM 44701T), isolated from a smear-ripened cheese.</title>
        <authorList>
            <consortium name="US DOE Joint Genome Institute (JGI-PGF)"/>
            <person name="Walter F."/>
            <person name="Albersmeier A."/>
            <person name="Kalinowski J."/>
            <person name="Ruckert C."/>
        </authorList>
    </citation>
    <scope>NUCLEOTIDE SEQUENCE</scope>
    <source>
        <strain evidence="1">JCM 30078</strain>
    </source>
</reference>
<name>A0A917PPT6_9PSED</name>
<dbReference type="Proteomes" id="UP000635983">
    <property type="component" value="Unassembled WGS sequence"/>
</dbReference>
<comment type="caution">
    <text evidence="1">The sequence shown here is derived from an EMBL/GenBank/DDBJ whole genome shotgun (WGS) entry which is preliminary data.</text>
</comment>